<accession>A0A0L6VTI6</accession>
<evidence type="ECO:0000313" key="2">
    <source>
        <dbReference type="Proteomes" id="UP000037035"/>
    </source>
</evidence>
<feature type="non-terminal residue" evidence="1">
    <location>
        <position position="1"/>
    </location>
</feature>
<reference evidence="1 2" key="1">
    <citation type="submission" date="2015-08" db="EMBL/GenBank/DDBJ databases">
        <title>Next Generation Sequencing and Analysis of the Genome of Puccinia sorghi L Schw, the Causal Agent of Maize Common Rust.</title>
        <authorList>
            <person name="Rochi L."/>
            <person name="Burguener G."/>
            <person name="Darino M."/>
            <person name="Turjanski A."/>
            <person name="Kreff E."/>
            <person name="Dieguez M.J."/>
            <person name="Sacco F."/>
        </authorList>
    </citation>
    <scope>NUCLEOTIDE SEQUENCE [LARGE SCALE GENOMIC DNA]</scope>
    <source>
        <strain evidence="1 2">RO10H11247</strain>
    </source>
</reference>
<protein>
    <submittedName>
        <fullName evidence="1">Uncharacterized protein</fullName>
    </submittedName>
</protein>
<comment type="caution">
    <text evidence="1">The sequence shown here is derived from an EMBL/GenBank/DDBJ whole genome shotgun (WGS) entry which is preliminary data.</text>
</comment>
<dbReference type="AlphaFoldDB" id="A0A0L6VTI6"/>
<dbReference type="EMBL" id="LAVV01000862">
    <property type="protein sequence ID" value="KNZ64006.1"/>
    <property type="molecule type" value="Genomic_DNA"/>
</dbReference>
<gene>
    <name evidence="1" type="ORF">VP01_10777g1</name>
</gene>
<dbReference type="STRING" id="27349.A0A0L6VTI6"/>
<keyword evidence="2" id="KW-1185">Reference proteome</keyword>
<name>A0A0L6VTI6_9BASI</name>
<proteinExistence type="predicted"/>
<organism evidence="1 2">
    <name type="scientific">Puccinia sorghi</name>
    <dbReference type="NCBI Taxonomy" id="27349"/>
    <lineage>
        <taxon>Eukaryota</taxon>
        <taxon>Fungi</taxon>
        <taxon>Dikarya</taxon>
        <taxon>Basidiomycota</taxon>
        <taxon>Pucciniomycotina</taxon>
        <taxon>Pucciniomycetes</taxon>
        <taxon>Pucciniales</taxon>
        <taxon>Pucciniaceae</taxon>
        <taxon>Puccinia</taxon>
    </lineage>
</organism>
<sequence length="107" mass="11711">HILGTAAYGQRPIHIDLGQGLNGSLGDVVIDPQPGVPTRLAPGQLSCWPNFNAPSYASQMVRGGTSLSKNHLLFRKIISRSENPAKIQWAIFPDGIQKKIKRKIENN</sequence>
<dbReference type="VEuPathDB" id="FungiDB:VP01_10777g1"/>
<evidence type="ECO:0000313" key="1">
    <source>
        <dbReference type="EMBL" id="KNZ64006.1"/>
    </source>
</evidence>
<dbReference type="Proteomes" id="UP000037035">
    <property type="component" value="Unassembled WGS sequence"/>
</dbReference>